<keyword evidence="4" id="KW-1185">Reference proteome</keyword>
<dbReference type="InterPro" id="IPR006735">
    <property type="entry name" value="Rtf2"/>
</dbReference>
<dbReference type="GO" id="GO:0006274">
    <property type="term" value="P:DNA replication termination"/>
    <property type="evidence" value="ECO:0007669"/>
    <property type="project" value="TreeGrafter"/>
</dbReference>
<feature type="region of interest" description="Disordered" evidence="2">
    <location>
        <begin position="272"/>
        <end position="322"/>
    </location>
</feature>
<feature type="region of interest" description="Disordered" evidence="2">
    <location>
        <begin position="1"/>
        <end position="25"/>
    </location>
</feature>
<evidence type="ECO:0000313" key="4">
    <source>
        <dbReference type="Proteomes" id="UP001219355"/>
    </source>
</evidence>
<dbReference type="InterPro" id="IPR013083">
    <property type="entry name" value="Znf_RING/FYVE/PHD"/>
</dbReference>
<evidence type="ECO:0000313" key="3">
    <source>
        <dbReference type="EMBL" id="WEW59063.1"/>
    </source>
</evidence>
<dbReference type="PANTHER" id="PTHR12775">
    <property type="entry name" value="PROTEIN C20ORF43 HOMOLOG"/>
    <property type="match status" value="1"/>
</dbReference>
<proteinExistence type="inferred from homology"/>
<feature type="compositionally biased region" description="Basic and acidic residues" evidence="2">
    <location>
        <begin position="10"/>
        <end position="19"/>
    </location>
</feature>
<accession>A0AAF0DIY8</accession>
<name>A0AAF0DIY8_9EURO</name>
<organism evidence="3 4">
    <name type="scientific">Emydomyces testavorans</name>
    <dbReference type="NCBI Taxonomy" id="2070801"/>
    <lineage>
        <taxon>Eukaryota</taxon>
        <taxon>Fungi</taxon>
        <taxon>Dikarya</taxon>
        <taxon>Ascomycota</taxon>
        <taxon>Pezizomycotina</taxon>
        <taxon>Eurotiomycetes</taxon>
        <taxon>Eurotiomycetidae</taxon>
        <taxon>Onygenales</taxon>
        <taxon>Nannizziopsiaceae</taxon>
        <taxon>Emydomyces</taxon>
    </lineage>
</organism>
<feature type="compositionally biased region" description="Low complexity" evidence="2">
    <location>
        <begin position="289"/>
        <end position="299"/>
    </location>
</feature>
<gene>
    <name evidence="3" type="primary">rtf2</name>
    <name evidence="3" type="ORF">PRK78_004531</name>
</gene>
<evidence type="ECO:0000256" key="2">
    <source>
        <dbReference type="SAM" id="MobiDB-lite"/>
    </source>
</evidence>
<dbReference type="Proteomes" id="UP001219355">
    <property type="component" value="Chromosome 2"/>
</dbReference>
<dbReference type="AlphaFoldDB" id="A0AAF0DIY8"/>
<evidence type="ECO:0000256" key="1">
    <source>
        <dbReference type="ARBA" id="ARBA00009885"/>
    </source>
</evidence>
<dbReference type="Pfam" id="PF04641">
    <property type="entry name" value="Rtf2"/>
    <property type="match status" value="1"/>
</dbReference>
<comment type="similarity">
    <text evidence="1">Belongs to the rtf2 family.</text>
</comment>
<dbReference type="EMBL" id="CP120628">
    <property type="protein sequence ID" value="WEW59063.1"/>
    <property type="molecule type" value="Genomic_DNA"/>
</dbReference>
<protein>
    <submittedName>
        <fullName evidence="3">Replication termination factor 2</fullName>
    </submittedName>
</protein>
<sequence length="322" mass="35296">MGNDGGSIPTRRELVKEAAKAPSASQLKEAQREQLEHFWTTCPLSHRELRPPIVSDSVGNLYNKDTILRFLIPGDDLEGIRSKADCEEILCGRVKSLRDVVEVKFEADGDAADTEEQKKKQFVCPVTNKALGPSVKSVYLVPCGHAFSEEAIREMKSDKCLQCNESYISENIIPILPTKESEKERLISRMKKLADQGLTHSLKKAPGSKKRKKAMNDSAYVKADSTAAVDGVTGKPSSILNSGPVSRNSTPVSSATSGIKNAATAMLTSRVLEEEHERTKRRKQIGNNTTLQSLFTSSSTKHKTSDGDFMTRGFTVPSGARR</sequence>
<dbReference type="SUPFAM" id="SSF57850">
    <property type="entry name" value="RING/U-box"/>
    <property type="match status" value="1"/>
</dbReference>
<dbReference type="CDD" id="cd16653">
    <property type="entry name" value="RING-like_Rtf2"/>
    <property type="match status" value="1"/>
</dbReference>
<dbReference type="InterPro" id="IPR027799">
    <property type="entry name" value="Rtf2_RING-finger"/>
</dbReference>
<dbReference type="GO" id="GO:0005634">
    <property type="term" value="C:nucleus"/>
    <property type="evidence" value="ECO:0007669"/>
    <property type="project" value="TreeGrafter"/>
</dbReference>
<dbReference type="PANTHER" id="PTHR12775:SF0">
    <property type="entry name" value="REPLICATION TERMINATION FACTOR 2"/>
    <property type="match status" value="1"/>
</dbReference>
<dbReference type="Gene3D" id="3.30.40.10">
    <property type="entry name" value="Zinc/RING finger domain, C3HC4 (zinc finger)"/>
    <property type="match status" value="1"/>
</dbReference>
<reference evidence="3" key="1">
    <citation type="submission" date="2023-03" db="EMBL/GenBank/DDBJ databases">
        <title>Emydomyces testavorans Genome Sequence.</title>
        <authorList>
            <person name="Hoyer L."/>
        </authorList>
    </citation>
    <scope>NUCLEOTIDE SEQUENCE</scope>
    <source>
        <strain evidence="3">16-2883</strain>
    </source>
</reference>